<organism evidence="5 6">
    <name type="scientific">Aromia moschata</name>
    <dbReference type="NCBI Taxonomy" id="1265417"/>
    <lineage>
        <taxon>Eukaryota</taxon>
        <taxon>Metazoa</taxon>
        <taxon>Ecdysozoa</taxon>
        <taxon>Arthropoda</taxon>
        <taxon>Hexapoda</taxon>
        <taxon>Insecta</taxon>
        <taxon>Pterygota</taxon>
        <taxon>Neoptera</taxon>
        <taxon>Endopterygota</taxon>
        <taxon>Coleoptera</taxon>
        <taxon>Polyphaga</taxon>
        <taxon>Cucujiformia</taxon>
        <taxon>Chrysomeloidea</taxon>
        <taxon>Cerambycidae</taxon>
        <taxon>Cerambycinae</taxon>
        <taxon>Callichromatini</taxon>
        <taxon>Aromia</taxon>
    </lineage>
</organism>
<evidence type="ECO:0000313" key="5">
    <source>
        <dbReference type="EMBL" id="KAJ8943274.1"/>
    </source>
</evidence>
<sequence>MCQVKFIGFIEVQFDQDGETNIAAYYYEAAKCASLLEQAALVYDPGKTDSLREKATEYKNRAHDLQKKVPEENKIVESDSNKAKLKRCYFLLQQAIDEDEQGDKQDAIELYTQAIEYITQYPDLMQGIRKRELPLQPSTPLSNPFNTYVSPDYTNQYCPAKTDNSRVIPRQKPGLHRGTSAHLQVSGQDTYTEEEKLVLLHTSKINRRDYVPFYE</sequence>
<gene>
    <name evidence="5" type="ORF">NQ318_017292</name>
</gene>
<dbReference type="InterPro" id="IPR036181">
    <property type="entry name" value="MIT_dom_sf"/>
</dbReference>
<keyword evidence="6" id="KW-1185">Reference proteome</keyword>
<protein>
    <recommendedName>
        <fullName evidence="4">MIT domain-containing protein</fullName>
    </recommendedName>
</protein>
<dbReference type="PANTHER" id="PTHR46143">
    <property type="entry name" value="CALPAIN-7"/>
    <property type="match status" value="1"/>
</dbReference>
<dbReference type="GO" id="GO:0004197">
    <property type="term" value="F:cysteine-type endopeptidase activity"/>
    <property type="evidence" value="ECO:0007669"/>
    <property type="project" value="TreeGrafter"/>
</dbReference>
<dbReference type="PANTHER" id="PTHR46143:SF1">
    <property type="entry name" value="CALPAIN-7"/>
    <property type="match status" value="1"/>
</dbReference>
<keyword evidence="2" id="KW-0378">Hydrolase</keyword>
<comment type="caution">
    <text evidence="5">The sequence shown here is derived from an EMBL/GenBank/DDBJ whole genome shotgun (WGS) entry which is preliminary data.</text>
</comment>
<feature type="domain" description="MIT" evidence="4">
    <location>
        <begin position="90"/>
        <end position="121"/>
    </location>
</feature>
<evidence type="ECO:0000313" key="6">
    <source>
        <dbReference type="Proteomes" id="UP001162162"/>
    </source>
</evidence>
<dbReference type="InterPro" id="IPR007330">
    <property type="entry name" value="MIT_dom"/>
</dbReference>
<keyword evidence="1" id="KW-0645">Protease</keyword>
<dbReference type="SUPFAM" id="SSF116846">
    <property type="entry name" value="MIT domain"/>
    <property type="match status" value="1"/>
</dbReference>
<evidence type="ECO:0000256" key="2">
    <source>
        <dbReference type="ARBA" id="ARBA00022801"/>
    </source>
</evidence>
<dbReference type="Proteomes" id="UP001162162">
    <property type="component" value="Unassembled WGS sequence"/>
</dbReference>
<dbReference type="Pfam" id="PF04212">
    <property type="entry name" value="MIT"/>
    <property type="match status" value="1"/>
</dbReference>
<evidence type="ECO:0000256" key="3">
    <source>
        <dbReference type="ARBA" id="ARBA00022807"/>
    </source>
</evidence>
<evidence type="ECO:0000256" key="1">
    <source>
        <dbReference type="ARBA" id="ARBA00022670"/>
    </source>
</evidence>
<keyword evidence="3" id="KW-0788">Thiol protease</keyword>
<evidence type="ECO:0000259" key="4">
    <source>
        <dbReference type="Pfam" id="PF04212"/>
    </source>
</evidence>
<dbReference type="EMBL" id="JAPWTK010000294">
    <property type="protein sequence ID" value="KAJ8943274.1"/>
    <property type="molecule type" value="Genomic_DNA"/>
</dbReference>
<reference evidence="5" key="1">
    <citation type="journal article" date="2023" name="Insect Mol. Biol.">
        <title>Genome sequencing provides insights into the evolution of gene families encoding plant cell wall-degrading enzymes in longhorned beetles.</title>
        <authorList>
            <person name="Shin N.R."/>
            <person name="Okamura Y."/>
            <person name="Kirsch R."/>
            <person name="Pauchet Y."/>
        </authorList>
    </citation>
    <scope>NUCLEOTIDE SEQUENCE</scope>
    <source>
        <strain evidence="5">AMC_N1</strain>
    </source>
</reference>
<dbReference type="AlphaFoldDB" id="A0AAV8XWU2"/>
<accession>A0AAV8XWU2</accession>
<proteinExistence type="predicted"/>
<dbReference type="InterPro" id="IPR051297">
    <property type="entry name" value="PalB/RIM13"/>
</dbReference>
<dbReference type="GO" id="GO:0006508">
    <property type="term" value="P:proteolysis"/>
    <property type="evidence" value="ECO:0007669"/>
    <property type="project" value="UniProtKB-KW"/>
</dbReference>
<name>A0AAV8XWU2_9CUCU</name>
<dbReference type="Gene3D" id="1.20.58.80">
    <property type="entry name" value="Phosphotransferase system, lactose/cellobiose-type IIA subunit"/>
    <property type="match status" value="2"/>
</dbReference>